<dbReference type="SUPFAM" id="SSF47345">
    <property type="entry name" value="Colicin E immunity proteins"/>
    <property type="match status" value="1"/>
</dbReference>
<dbReference type="RefSeq" id="WP_146427151.1">
    <property type="nucleotide sequence ID" value="NZ_CP142033.1"/>
</dbReference>
<dbReference type="InterPro" id="IPR035900">
    <property type="entry name" value="Colicin_E_sf"/>
</dbReference>
<evidence type="ECO:0000313" key="4">
    <source>
        <dbReference type="Proteomes" id="UP000317901"/>
    </source>
</evidence>
<dbReference type="GO" id="GO:0030153">
    <property type="term" value="P:bacteriocin immunity"/>
    <property type="evidence" value="ECO:0007669"/>
    <property type="project" value="UniProtKB-KW"/>
</dbReference>
<gene>
    <name evidence="3" type="ORF">FJD37_20120</name>
</gene>
<dbReference type="OrthoDB" id="6810874at2"/>
<evidence type="ECO:0000256" key="2">
    <source>
        <dbReference type="ARBA" id="ARBA00023025"/>
    </source>
</evidence>
<organism evidence="3 4">
    <name type="scientific">Pseudomonas saxonica</name>
    <dbReference type="NCBI Taxonomy" id="2600598"/>
    <lineage>
        <taxon>Bacteria</taxon>
        <taxon>Pseudomonadati</taxon>
        <taxon>Pseudomonadota</taxon>
        <taxon>Gammaproteobacteria</taxon>
        <taxon>Pseudomonadales</taxon>
        <taxon>Pseudomonadaceae</taxon>
        <taxon>Pseudomonas</taxon>
    </lineage>
</organism>
<protein>
    <submittedName>
        <fullName evidence="3">Bacteriocin immunity protein</fullName>
    </submittedName>
</protein>
<dbReference type="AlphaFoldDB" id="A0A5C5PT11"/>
<dbReference type="Pfam" id="PF01320">
    <property type="entry name" value="Colicin_Pyocin"/>
    <property type="match status" value="1"/>
</dbReference>
<name>A0A5C5PT11_9PSED</name>
<dbReference type="EMBL" id="VFIP01000053">
    <property type="protein sequence ID" value="TWR84082.1"/>
    <property type="molecule type" value="Genomic_DNA"/>
</dbReference>
<comment type="similarity">
    <text evidence="1">Belongs to the colicins ColE2/ColE8/ColE9 and pyocins S1/S2 family.</text>
</comment>
<sequence length="86" mass="9705">MEFKKALSDYTEYEFKQLITEIKEDVGTEKYQDDLVFYLNELIGPVGGSDLIFYPKPGADKSAEGIAKTVSDWCEVSGLPGFKPRF</sequence>
<reference evidence="3 4" key="1">
    <citation type="submission" date="2019-06" db="EMBL/GenBank/DDBJ databases">
        <title>Pseudomonas bimorpha sp. nov. isolated from bovine raw milk and skim milk concentrate.</title>
        <authorList>
            <person name="Hofmann K."/>
            <person name="Huptas C."/>
            <person name="Doll E."/>
            <person name="Scherer S."/>
            <person name="Wenning M."/>
        </authorList>
    </citation>
    <scope>NUCLEOTIDE SEQUENCE [LARGE SCALE GENOMIC DNA]</scope>
    <source>
        <strain evidence="3 4">DSM 108990</strain>
    </source>
</reference>
<accession>A0A5C5PT11</accession>
<keyword evidence="2" id="KW-0079">Bacteriocin immunity</keyword>
<evidence type="ECO:0000256" key="1">
    <source>
        <dbReference type="ARBA" id="ARBA00009346"/>
    </source>
</evidence>
<dbReference type="PRINTS" id="PR01299">
    <property type="entry name" value="PYOCIN"/>
</dbReference>
<dbReference type="InterPro" id="IPR000290">
    <property type="entry name" value="Colicin_pyocin"/>
</dbReference>
<dbReference type="Gene3D" id="1.10.1200.20">
    <property type="entry name" value="Colicin E immunity protein"/>
    <property type="match status" value="1"/>
</dbReference>
<dbReference type="Proteomes" id="UP000317901">
    <property type="component" value="Unassembled WGS sequence"/>
</dbReference>
<proteinExistence type="inferred from homology"/>
<dbReference type="GO" id="GO:0015643">
    <property type="term" value="F:toxic substance binding"/>
    <property type="evidence" value="ECO:0007669"/>
    <property type="project" value="InterPro"/>
</dbReference>
<dbReference type="CDD" id="cd16363">
    <property type="entry name" value="Col_Im_like"/>
    <property type="match status" value="1"/>
</dbReference>
<comment type="caution">
    <text evidence="3">The sequence shown here is derived from an EMBL/GenBank/DDBJ whole genome shotgun (WGS) entry which is preliminary data.</text>
</comment>
<evidence type="ECO:0000313" key="3">
    <source>
        <dbReference type="EMBL" id="TWR84082.1"/>
    </source>
</evidence>